<dbReference type="GO" id="GO:0004439">
    <property type="term" value="F:phosphatidylinositol-4,5-bisphosphate 5-phosphatase activity"/>
    <property type="evidence" value="ECO:0007669"/>
    <property type="project" value="TreeGrafter"/>
</dbReference>
<dbReference type="InterPro" id="IPR036691">
    <property type="entry name" value="Endo/exonu/phosph_ase_sf"/>
</dbReference>
<dbReference type="Gramene" id="KMS65498">
    <property type="protein sequence ID" value="KMS65498"/>
    <property type="gene ID" value="BVRB_035390"/>
</dbReference>
<dbReference type="Proteomes" id="UP000035740">
    <property type="component" value="Unassembled WGS sequence"/>
</dbReference>
<sequence>APSTVMMELLERGQGKLNSSDISLYDELSGSQDSGPLSKGFIEMPIEFPPTYKYTPFSDILIFNDRIPSFTDRILFRFVISPNEMCLNSECHPSDLQGHH</sequence>
<feature type="domain" description="Inositol polyphosphate-related phosphatase" evidence="2">
    <location>
        <begin position="20"/>
        <end position="78"/>
    </location>
</feature>
<reference evidence="3 4" key="1">
    <citation type="journal article" date="2014" name="Nature">
        <title>The genome of the recently domesticated crop plant sugar beet (Beta vulgaris).</title>
        <authorList>
            <person name="Dohm J.C."/>
            <person name="Minoche A.E."/>
            <person name="Holtgrawe D."/>
            <person name="Capella-Gutierrez S."/>
            <person name="Zakrzewski F."/>
            <person name="Tafer H."/>
            <person name="Rupp O."/>
            <person name="Sorensen T.R."/>
            <person name="Stracke R."/>
            <person name="Reinhardt R."/>
            <person name="Goesmann A."/>
            <person name="Kraft T."/>
            <person name="Schulz B."/>
            <person name="Stadler P.F."/>
            <person name="Schmidt T."/>
            <person name="Gabaldon T."/>
            <person name="Lehrach H."/>
            <person name="Weisshaar B."/>
            <person name="Himmelbauer H."/>
        </authorList>
    </citation>
    <scope>NUCLEOTIDE SEQUENCE [LARGE SCALE GENOMIC DNA]</scope>
    <source>
        <tissue evidence="3">Taproot</tissue>
    </source>
</reference>
<dbReference type="InterPro" id="IPR046985">
    <property type="entry name" value="IP5"/>
</dbReference>
<comment type="similarity">
    <text evidence="1">Belongs to the inositol polyphosphate 5-phosphatase family.</text>
</comment>
<dbReference type="SUPFAM" id="SSF56219">
    <property type="entry name" value="DNase I-like"/>
    <property type="match status" value="1"/>
</dbReference>
<name>A0A0J7YQU8_BETVV</name>
<evidence type="ECO:0000256" key="1">
    <source>
        <dbReference type="ARBA" id="ARBA00010768"/>
    </source>
</evidence>
<dbReference type="OrthoDB" id="405996at2759"/>
<dbReference type="Gene3D" id="3.60.10.10">
    <property type="entry name" value="Endonuclease/exonuclease/phosphatase"/>
    <property type="match status" value="1"/>
</dbReference>
<dbReference type="GO" id="GO:0046856">
    <property type="term" value="P:phosphatidylinositol dephosphorylation"/>
    <property type="evidence" value="ECO:0007669"/>
    <property type="project" value="InterPro"/>
</dbReference>
<keyword evidence="4" id="KW-1185">Reference proteome</keyword>
<dbReference type="InterPro" id="IPR000300">
    <property type="entry name" value="IPPc"/>
</dbReference>
<dbReference type="PANTHER" id="PTHR11200">
    <property type="entry name" value="INOSITOL 5-PHOSPHATASE"/>
    <property type="match status" value="1"/>
</dbReference>
<accession>A0A0J7YQU8</accession>
<organism evidence="3 4">
    <name type="scientific">Beta vulgaris subsp. vulgaris</name>
    <name type="common">Beet</name>
    <dbReference type="NCBI Taxonomy" id="3555"/>
    <lineage>
        <taxon>Eukaryota</taxon>
        <taxon>Viridiplantae</taxon>
        <taxon>Streptophyta</taxon>
        <taxon>Embryophyta</taxon>
        <taxon>Tracheophyta</taxon>
        <taxon>Spermatophyta</taxon>
        <taxon>Magnoliopsida</taxon>
        <taxon>eudicotyledons</taxon>
        <taxon>Gunneridae</taxon>
        <taxon>Pentapetalae</taxon>
        <taxon>Caryophyllales</taxon>
        <taxon>Chenopodiaceae</taxon>
        <taxon>Betoideae</taxon>
        <taxon>Beta</taxon>
    </lineage>
</organism>
<evidence type="ECO:0000313" key="3">
    <source>
        <dbReference type="EMBL" id="KMS65498.1"/>
    </source>
</evidence>
<gene>
    <name evidence="3" type="ORF">BVRB_035390</name>
</gene>
<dbReference type="Pfam" id="PF22669">
    <property type="entry name" value="Exo_endo_phos2"/>
    <property type="match status" value="1"/>
</dbReference>
<protein>
    <recommendedName>
        <fullName evidence="2">Inositol polyphosphate-related phosphatase domain-containing protein</fullName>
    </recommendedName>
</protein>
<dbReference type="EMBL" id="KQ107748">
    <property type="protein sequence ID" value="KMS65498.1"/>
    <property type="molecule type" value="Genomic_DNA"/>
</dbReference>
<evidence type="ECO:0000259" key="2">
    <source>
        <dbReference type="Pfam" id="PF22669"/>
    </source>
</evidence>
<dbReference type="AlphaFoldDB" id="A0A0J7YQU8"/>
<evidence type="ECO:0000313" key="4">
    <source>
        <dbReference type="Proteomes" id="UP000035740"/>
    </source>
</evidence>
<dbReference type="PANTHER" id="PTHR11200:SF275">
    <property type="entry name" value="LD06095P"/>
    <property type="match status" value="1"/>
</dbReference>
<proteinExistence type="inferred from homology"/>
<feature type="non-terminal residue" evidence="3">
    <location>
        <position position="1"/>
    </location>
</feature>